<evidence type="ECO:0000313" key="1">
    <source>
        <dbReference type="EMBL" id="OLP05881.1"/>
    </source>
</evidence>
<gene>
    <name evidence="1" type="ORF">BLL52_2110</name>
</gene>
<dbReference type="EMBL" id="MSYM01000013">
    <property type="protein sequence ID" value="OLP05881.1"/>
    <property type="molecule type" value="Genomic_DNA"/>
</dbReference>
<keyword evidence="2" id="KW-1185">Reference proteome</keyword>
<proteinExistence type="predicted"/>
<dbReference type="STRING" id="81479.RA876_04840"/>
<comment type="caution">
    <text evidence="1">The sequence shown here is derived from an EMBL/GenBank/DDBJ whole genome shotgun (WGS) entry which is preliminary data.</text>
</comment>
<accession>A0A1Q8YCU9</accession>
<dbReference type="Proteomes" id="UP000185911">
    <property type="component" value="Unassembled WGS sequence"/>
</dbReference>
<protein>
    <submittedName>
        <fullName evidence="1">Uncharacterized protein</fullName>
    </submittedName>
</protein>
<organism evidence="1 2">
    <name type="scientific">Rhodoferax antarcticus ANT.BR</name>
    <dbReference type="NCBI Taxonomy" id="1111071"/>
    <lineage>
        <taxon>Bacteria</taxon>
        <taxon>Pseudomonadati</taxon>
        <taxon>Pseudomonadota</taxon>
        <taxon>Betaproteobacteria</taxon>
        <taxon>Burkholderiales</taxon>
        <taxon>Comamonadaceae</taxon>
        <taxon>Rhodoferax</taxon>
    </lineage>
</organism>
<sequence length="85" mass="10025">MSTFDALTLAFEDWFDTPLSGLPDPLRQRVEQEFSPMPRDDLSPDQRRSVALQLDYQHDPATAQDQKFWWDFFERMSSLKTQVAE</sequence>
<dbReference type="AlphaFoldDB" id="A0A1Q8YCU9"/>
<name>A0A1Q8YCU9_9BURK</name>
<dbReference type="RefSeq" id="WP_075586440.1">
    <property type="nucleotide sequence ID" value="NZ_MSYM01000013.1"/>
</dbReference>
<evidence type="ECO:0000313" key="2">
    <source>
        <dbReference type="Proteomes" id="UP000185911"/>
    </source>
</evidence>
<reference evidence="1 2" key="1">
    <citation type="submission" date="2017-01" db="EMBL/GenBank/DDBJ databases">
        <title>Genome sequence of Rhodoferax antarcticus ANT.BR, a psychrophilic purple nonsulfur bacterium from an Antarctic microbial mat.</title>
        <authorList>
            <person name="Baker J."/>
            <person name="Riester C."/>
            <person name="Skinner B."/>
            <person name="Newell A."/>
            <person name="Swingley W."/>
            <person name="Madigan M."/>
            <person name="Jung D."/>
            <person name="Asao M."/>
            <person name="Chen M."/>
            <person name="Loughlin P."/>
            <person name="Pan H."/>
            <person name="Lin S."/>
            <person name="Li N."/>
            <person name="Shaw J."/>
            <person name="Prado M."/>
            <person name="Sherman C."/>
            <person name="Li X."/>
            <person name="Tang J."/>
            <person name="Blankenship R."/>
            <person name="Zhao T."/>
            <person name="Touchman J."/>
            <person name="Sattley M."/>
        </authorList>
    </citation>
    <scope>NUCLEOTIDE SEQUENCE [LARGE SCALE GENOMIC DNA]</scope>
    <source>
        <strain evidence="1 2">ANT.BR</strain>
    </source>
</reference>